<feature type="region of interest" description="Disordered" evidence="1">
    <location>
        <begin position="1"/>
        <end position="40"/>
    </location>
</feature>
<accession>A0A485BD10</accession>
<dbReference type="EMBL" id="CAADJG010000002">
    <property type="protein sequence ID" value="VFS66719.1"/>
    <property type="molecule type" value="Genomic_DNA"/>
</dbReference>
<dbReference type="AlphaFoldDB" id="A0A485BD10"/>
<gene>
    <name evidence="2" type="ORF">NCTC13038_00900</name>
</gene>
<dbReference type="Proteomes" id="UP000332594">
    <property type="component" value="Unassembled WGS sequence"/>
</dbReference>
<reference evidence="2 3" key="1">
    <citation type="submission" date="2019-03" db="EMBL/GenBank/DDBJ databases">
        <authorList>
            <consortium name="Pathogen Informatics"/>
        </authorList>
    </citation>
    <scope>NUCLEOTIDE SEQUENCE [LARGE SCALE GENOMIC DNA]</scope>
    <source>
        <strain evidence="2 3">NCTC13038</strain>
    </source>
</reference>
<sequence length="211" mass="23269">MNNDDRNGLNAAPEKIDPEEQASNDLPDLPAQELPDPELPDLTRLYKRRCRDESVIKKAKSLLVHGHTVNKVALLLRLPVAKVQQLHDEGWNSRCRRVTRINAYQNAKLALTSFNEGAMLAEICQALGLPLYTVVMSLRQNGVAESAIQARLPPANDPLTLAYNIVAERKSTSRFKSIRLHSNRCKLHPVTVATTQRSASQTAAAGMTATA</sequence>
<evidence type="ECO:0000313" key="2">
    <source>
        <dbReference type="EMBL" id="VFS66719.1"/>
    </source>
</evidence>
<evidence type="ECO:0000256" key="1">
    <source>
        <dbReference type="SAM" id="MobiDB-lite"/>
    </source>
</evidence>
<dbReference type="RefSeq" id="WP_174824238.1">
    <property type="nucleotide sequence ID" value="NZ_BJNO01000014.1"/>
</dbReference>
<protein>
    <submittedName>
        <fullName evidence="2">Uncharacterized protein</fullName>
    </submittedName>
</protein>
<proteinExistence type="predicted"/>
<name>A0A485BD10_RAOTE</name>
<evidence type="ECO:0000313" key="3">
    <source>
        <dbReference type="Proteomes" id="UP000332594"/>
    </source>
</evidence>
<organism evidence="2 3">
    <name type="scientific">Raoultella terrigena</name>
    <name type="common">Klebsiella terrigena</name>
    <dbReference type="NCBI Taxonomy" id="577"/>
    <lineage>
        <taxon>Bacteria</taxon>
        <taxon>Pseudomonadati</taxon>
        <taxon>Pseudomonadota</taxon>
        <taxon>Gammaproteobacteria</taxon>
        <taxon>Enterobacterales</taxon>
        <taxon>Enterobacteriaceae</taxon>
        <taxon>Klebsiella/Raoultella group</taxon>
        <taxon>Raoultella</taxon>
    </lineage>
</organism>